<evidence type="ECO:0000313" key="3">
    <source>
        <dbReference type="Proteomes" id="UP001233172"/>
    </source>
</evidence>
<reference evidence="2" key="1">
    <citation type="journal article" date="2023" name="PLoS Negl. Trop. Dis.">
        <title>A genome sequence for Biomphalaria pfeifferi, the major vector snail for the human-infecting parasite Schistosoma mansoni.</title>
        <authorList>
            <person name="Bu L."/>
            <person name="Lu L."/>
            <person name="Laidemitt M.R."/>
            <person name="Zhang S.M."/>
            <person name="Mutuku M."/>
            <person name="Mkoji G."/>
            <person name="Steinauer M."/>
            <person name="Loker E.S."/>
        </authorList>
    </citation>
    <scope>NUCLEOTIDE SEQUENCE</scope>
    <source>
        <strain evidence="2">KasaAsao</strain>
    </source>
</reference>
<name>A0AAD8B8T5_BIOPF</name>
<evidence type="ECO:0000313" key="2">
    <source>
        <dbReference type="EMBL" id="KAK0050127.1"/>
    </source>
</evidence>
<feature type="compositionally biased region" description="Basic and acidic residues" evidence="1">
    <location>
        <begin position="46"/>
        <end position="58"/>
    </location>
</feature>
<sequence>SNDLFQQPKKHIPHASVEQTASSPSLTSCFSQAFPKQQSELSSLDSVHDERWKTEQTT</sequence>
<feature type="non-terminal residue" evidence="2">
    <location>
        <position position="1"/>
    </location>
</feature>
<proteinExistence type="predicted"/>
<evidence type="ECO:0000256" key="1">
    <source>
        <dbReference type="SAM" id="MobiDB-lite"/>
    </source>
</evidence>
<reference evidence="2" key="2">
    <citation type="submission" date="2023-04" db="EMBL/GenBank/DDBJ databases">
        <authorList>
            <person name="Bu L."/>
            <person name="Lu L."/>
            <person name="Laidemitt M.R."/>
            <person name="Zhang S.M."/>
            <person name="Mutuku M."/>
            <person name="Mkoji G."/>
            <person name="Steinauer M."/>
            <person name="Loker E.S."/>
        </authorList>
    </citation>
    <scope>NUCLEOTIDE SEQUENCE</scope>
    <source>
        <strain evidence="2">KasaAsao</strain>
        <tissue evidence="2">Whole Snail</tissue>
    </source>
</reference>
<organism evidence="2 3">
    <name type="scientific">Biomphalaria pfeifferi</name>
    <name type="common">Bloodfluke planorb</name>
    <name type="synonym">Freshwater snail</name>
    <dbReference type="NCBI Taxonomy" id="112525"/>
    <lineage>
        <taxon>Eukaryota</taxon>
        <taxon>Metazoa</taxon>
        <taxon>Spiralia</taxon>
        <taxon>Lophotrochozoa</taxon>
        <taxon>Mollusca</taxon>
        <taxon>Gastropoda</taxon>
        <taxon>Heterobranchia</taxon>
        <taxon>Euthyneura</taxon>
        <taxon>Panpulmonata</taxon>
        <taxon>Hygrophila</taxon>
        <taxon>Lymnaeoidea</taxon>
        <taxon>Planorbidae</taxon>
        <taxon>Biomphalaria</taxon>
    </lineage>
</organism>
<protein>
    <submittedName>
        <fullName evidence="2">Uncharacterized protein</fullName>
    </submittedName>
</protein>
<feature type="region of interest" description="Disordered" evidence="1">
    <location>
        <begin position="39"/>
        <end position="58"/>
    </location>
</feature>
<accession>A0AAD8B8T5</accession>
<dbReference type="EMBL" id="JASAOG010000118">
    <property type="protein sequence ID" value="KAK0050127.1"/>
    <property type="molecule type" value="Genomic_DNA"/>
</dbReference>
<feature type="region of interest" description="Disordered" evidence="1">
    <location>
        <begin position="1"/>
        <end position="29"/>
    </location>
</feature>
<keyword evidence="3" id="KW-1185">Reference proteome</keyword>
<gene>
    <name evidence="2" type="ORF">Bpfe_020508</name>
</gene>
<dbReference type="AlphaFoldDB" id="A0AAD8B8T5"/>
<feature type="compositionally biased region" description="Polar residues" evidence="1">
    <location>
        <begin position="17"/>
        <end position="29"/>
    </location>
</feature>
<dbReference type="Proteomes" id="UP001233172">
    <property type="component" value="Unassembled WGS sequence"/>
</dbReference>
<comment type="caution">
    <text evidence="2">The sequence shown here is derived from an EMBL/GenBank/DDBJ whole genome shotgun (WGS) entry which is preliminary data.</text>
</comment>